<dbReference type="Proteomes" id="UP001597244">
    <property type="component" value="Unassembled WGS sequence"/>
</dbReference>
<evidence type="ECO:0000313" key="3">
    <source>
        <dbReference type="Proteomes" id="UP001597244"/>
    </source>
</evidence>
<sequence>MSQNNHTGISGARRPVNETNIKKNKKANDKVLETLKKLADADK</sequence>
<name>A0ABW4DRV6_9LACO</name>
<reference evidence="3" key="1">
    <citation type="journal article" date="2019" name="Int. J. Syst. Evol. Microbiol.">
        <title>The Global Catalogue of Microorganisms (GCM) 10K type strain sequencing project: providing services to taxonomists for standard genome sequencing and annotation.</title>
        <authorList>
            <consortium name="The Broad Institute Genomics Platform"/>
            <consortium name="The Broad Institute Genome Sequencing Center for Infectious Disease"/>
            <person name="Wu L."/>
            <person name="Ma J."/>
        </authorList>
    </citation>
    <scope>NUCLEOTIDE SEQUENCE [LARGE SCALE GENOMIC DNA]</scope>
    <source>
        <strain evidence="3">CCM 8951</strain>
    </source>
</reference>
<proteinExistence type="predicted"/>
<protein>
    <submittedName>
        <fullName evidence="2">Uncharacterized protein</fullName>
    </submittedName>
</protein>
<dbReference type="RefSeq" id="WP_263853138.1">
    <property type="nucleotide sequence ID" value="NZ_JBHTOF010000104.1"/>
</dbReference>
<feature type="region of interest" description="Disordered" evidence="1">
    <location>
        <begin position="1"/>
        <end position="28"/>
    </location>
</feature>
<comment type="caution">
    <text evidence="2">The sequence shown here is derived from an EMBL/GenBank/DDBJ whole genome shotgun (WGS) entry which is preliminary data.</text>
</comment>
<dbReference type="EMBL" id="JBHTOF010000104">
    <property type="protein sequence ID" value="MFD1466558.1"/>
    <property type="molecule type" value="Genomic_DNA"/>
</dbReference>
<accession>A0ABW4DRV6</accession>
<gene>
    <name evidence="2" type="ORF">ACFQ4L_10835</name>
</gene>
<keyword evidence="3" id="KW-1185">Reference proteome</keyword>
<evidence type="ECO:0000256" key="1">
    <source>
        <dbReference type="SAM" id="MobiDB-lite"/>
    </source>
</evidence>
<organism evidence="2 3">
    <name type="scientific">Lapidilactobacillus mulanensis</name>
    <dbReference type="NCBI Taxonomy" id="2485999"/>
    <lineage>
        <taxon>Bacteria</taxon>
        <taxon>Bacillati</taxon>
        <taxon>Bacillota</taxon>
        <taxon>Bacilli</taxon>
        <taxon>Lactobacillales</taxon>
        <taxon>Lactobacillaceae</taxon>
        <taxon>Lapidilactobacillus</taxon>
    </lineage>
</organism>
<evidence type="ECO:0000313" key="2">
    <source>
        <dbReference type="EMBL" id="MFD1466558.1"/>
    </source>
</evidence>